<evidence type="ECO:0000313" key="1">
    <source>
        <dbReference type="EMBL" id="CRL02710.1"/>
    </source>
</evidence>
<proteinExistence type="predicted"/>
<protein>
    <submittedName>
        <fullName evidence="1">CLUMA_CG015990, isoform A</fullName>
    </submittedName>
</protein>
<evidence type="ECO:0000313" key="2">
    <source>
        <dbReference type="Proteomes" id="UP000183832"/>
    </source>
</evidence>
<keyword evidence="2" id="KW-1185">Reference proteome</keyword>
<dbReference type="EMBL" id="CVRI01000058">
    <property type="protein sequence ID" value="CRL02710.1"/>
    <property type="molecule type" value="Genomic_DNA"/>
</dbReference>
<dbReference type="AlphaFoldDB" id="A0A1J1IUA9"/>
<reference evidence="1 2" key="1">
    <citation type="submission" date="2015-04" db="EMBL/GenBank/DDBJ databases">
        <authorList>
            <person name="Syromyatnikov M.Y."/>
            <person name="Popov V.N."/>
        </authorList>
    </citation>
    <scope>NUCLEOTIDE SEQUENCE [LARGE SCALE GENOMIC DNA]</scope>
</reference>
<organism evidence="1 2">
    <name type="scientific">Clunio marinus</name>
    <dbReference type="NCBI Taxonomy" id="568069"/>
    <lineage>
        <taxon>Eukaryota</taxon>
        <taxon>Metazoa</taxon>
        <taxon>Ecdysozoa</taxon>
        <taxon>Arthropoda</taxon>
        <taxon>Hexapoda</taxon>
        <taxon>Insecta</taxon>
        <taxon>Pterygota</taxon>
        <taxon>Neoptera</taxon>
        <taxon>Endopterygota</taxon>
        <taxon>Diptera</taxon>
        <taxon>Nematocera</taxon>
        <taxon>Chironomoidea</taxon>
        <taxon>Chironomidae</taxon>
        <taxon>Clunio</taxon>
    </lineage>
</organism>
<name>A0A1J1IUA9_9DIPT</name>
<dbReference type="Proteomes" id="UP000183832">
    <property type="component" value="Unassembled WGS sequence"/>
</dbReference>
<accession>A0A1J1IUA9</accession>
<sequence>MSGKHDHVAFNVLSFRENETKVGFFSTNKSRLSVDQFCIHIREGLVIGEENVSLHKSKDNDLLV</sequence>
<gene>
    <name evidence="1" type="ORF">CLUMA_CG015990</name>
</gene>